<evidence type="ECO:0000313" key="2">
    <source>
        <dbReference type="Proteomes" id="UP001465976"/>
    </source>
</evidence>
<protein>
    <submittedName>
        <fullName evidence="1">Uncharacterized protein</fullName>
    </submittedName>
</protein>
<reference evidence="1 2" key="1">
    <citation type="submission" date="2024-02" db="EMBL/GenBank/DDBJ databases">
        <title>A draft genome for the cacao thread blight pathogen Marasmius crinis-equi.</title>
        <authorList>
            <person name="Cohen S.P."/>
            <person name="Baruah I.K."/>
            <person name="Amoako-Attah I."/>
            <person name="Bukari Y."/>
            <person name="Meinhardt L.W."/>
            <person name="Bailey B.A."/>
        </authorList>
    </citation>
    <scope>NUCLEOTIDE SEQUENCE [LARGE SCALE GENOMIC DNA]</scope>
    <source>
        <strain evidence="1 2">GH-76</strain>
    </source>
</reference>
<comment type="caution">
    <text evidence="1">The sequence shown here is derived from an EMBL/GenBank/DDBJ whole genome shotgun (WGS) entry which is preliminary data.</text>
</comment>
<dbReference type="Proteomes" id="UP001465976">
    <property type="component" value="Unassembled WGS sequence"/>
</dbReference>
<name>A0ABR3FVV4_9AGAR</name>
<organism evidence="1 2">
    <name type="scientific">Marasmius crinis-equi</name>
    <dbReference type="NCBI Taxonomy" id="585013"/>
    <lineage>
        <taxon>Eukaryota</taxon>
        <taxon>Fungi</taxon>
        <taxon>Dikarya</taxon>
        <taxon>Basidiomycota</taxon>
        <taxon>Agaricomycotina</taxon>
        <taxon>Agaricomycetes</taxon>
        <taxon>Agaricomycetidae</taxon>
        <taxon>Agaricales</taxon>
        <taxon>Marasmiineae</taxon>
        <taxon>Marasmiaceae</taxon>
        <taxon>Marasmius</taxon>
    </lineage>
</organism>
<evidence type="ECO:0000313" key="1">
    <source>
        <dbReference type="EMBL" id="KAL0579612.1"/>
    </source>
</evidence>
<keyword evidence="2" id="KW-1185">Reference proteome</keyword>
<proteinExistence type="predicted"/>
<accession>A0ABR3FVV4</accession>
<dbReference type="EMBL" id="JBAHYK010000053">
    <property type="protein sequence ID" value="KAL0579612.1"/>
    <property type="molecule type" value="Genomic_DNA"/>
</dbReference>
<gene>
    <name evidence="1" type="ORF">V5O48_002384</name>
</gene>
<sequence>MNLFLPWLMIPGFAELPNLTHLKVDLASSPLRVKPQLLKSFLDLLAPTIEYLGVHVMLSSMPDLSKLRSLHTFAVRVHAFEMEEGEAQILYDTAATLSPTLESPTVVIATNVSVKPPSPKDGKIRPVYR</sequence>